<dbReference type="InterPro" id="IPR022385">
    <property type="entry name" value="Rhs_assc_core"/>
</dbReference>
<dbReference type="PANTHER" id="PTHR32305:SF15">
    <property type="entry name" value="PROTEIN RHSA-RELATED"/>
    <property type="match status" value="1"/>
</dbReference>
<comment type="caution">
    <text evidence="2">The sequence shown here is derived from an EMBL/GenBank/DDBJ whole genome shotgun (WGS) entry which is preliminary data.</text>
</comment>
<dbReference type="PANTHER" id="PTHR32305">
    <property type="match status" value="1"/>
</dbReference>
<keyword evidence="1" id="KW-0812">Transmembrane</keyword>
<protein>
    <submittedName>
        <fullName evidence="2">RHS repeat-associated core domain-containing protein</fullName>
    </submittedName>
</protein>
<organism evidence="2 3">
    <name type="scientific">Leptospira ainlahdjerensis</name>
    <dbReference type="NCBI Taxonomy" id="2810033"/>
    <lineage>
        <taxon>Bacteria</taxon>
        <taxon>Pseudomonadati</taxon>
        <taxon>Spirochaetota</taxon>
        <taxon>Spirochaetia</taxon>
        <taxon>Leptospirales</taxon>
        <taxon>Leptospiraceae</taxon>
        <taxon>Leptospira</taxon>
    </lineage>
</organism>
<feature type="transmembrane region" description="Helical" evidence="1">
    <location>
        <begin position="273"/>
        <end position="295"/>
    </location>
</feature>
<keyword evidence="1" id="KW-0472">Membrane</keyword>
<feature type="transmembrane region" description="Helical" evidence="1">
    <location>
        <begin position="243"/>
        <end position="266"/>
    </location>
</feature>
<proteinExistence type="predicted"/>
<feature type="transmembrane region" description="Helical" evidence="1">
    <location>
        <begin position="124"/>
        <end position="148"/>
    </location>
</feature>
<keyword evidence="3" id="KW-1185">Reference proteome</keyword>
<keyword evidence="1" id="KW-1133">Transmembrane helix</keyword>
<sequence length="425" mass="43416">MAMDGQGNRLGGGEWGGSSHVSYKPYGEVQRNDSQGPDIFRYKYTGQEEDRETGLYYYKARYYDPEIGRFTQADSILDTRTPMSMDLFMYTEGNPVNHTDPSGHSVDIGTIAAITFPTFSLPSIGAAAVGLGLMASVVVASALAAIGLGATLGYMGLHAAAAGIGAIGIAALSTINSLPGMIAGGVGATFAYASGVAVVAGIAVAMGFGFVGSLALMMGASALEGGLIARQMVITALGVTSSLLFTLGITAFVTVVGAAAAAIAFAPYTVISIAALAIGIAVGLPLYATIGWTAFSAVGSVLSPFALQGYIAGGLSKSSFNNVHWDEKSARLGGCYGAAVTFGGLHATGLYLGYNGLVLKYAVVSTLVQYASYTGTAISIIKGDWKSVGADATSYAINAIYGKDIPIGLGLKYAEGASKFCEEKN</sequence>
<evidence type="ECO:0000313" key="2">
    <source>
        <dbReference type="EMBL" id="MBM9578636.1"/>
    </source>
</evidence>
<evidence type="ECO:0000313" key="3">
    <source>
        <dbReference type="Proteomes" id="UP000724686"/>
    </source>
</evidence>
<evidence type="ECO:0000256" key="1">
    <source>
        <dbReference type="SAM" id="Phobius"/>
    </source>
</evidence>
<name>A0ABS2UE28_9LEPT</name>
<feature type="transmembrane region" description="Helical" evidence="1">
    <location>
        <begin position="190"/>
        <end position="223"/>
    </location>
</feature>
<dbReference type="InterPro" id="IPR050708">
    <property type="entry name" value="T6SS_VgrG/RHS"/>
</dbReference>
<reference evidence="2 3" key="1">
    <citation type="submission" date="2021-02" db="EMBL/GenBank/DDBJ databases">
        <title>Leptospira ainlahdjerensis sp. nov., Leptospira ainazelensis sp. nov., Leptospira abararensis sp. nov. and Leptospira chreensis sp. nov., four new species isolated from water sources in Algeria.</title>
        <authorList>
            <person name="Amara Korba A."/>
            <person name="Kainiu M."/>
            <person name="Vincent A.T."/>
            <person name="Mariet J.-F."/>
            <person name="Veyrier F.J."/>
            <person name="Goarant C."/>
            <person name="Picardeau M."/>
        </authorList>
    </citation>
    <scope>NUCLEOTIDE SEQUENCE [LARGE SCALE GENOMIC DNA]</scope>
    <source>
        <strain evidence="2 3">201903070</strain>
    </source>
</reference>
<feature type="transmembrane region" description="Helical" evidence="1">
    <location>
        <begin position="154"/>
        <end position="178"/>
    </location>
</feature>
<accession>A0ABS2UE28</accession>
<dbReference type="Gene3D" id="2.180.10.10">
    <property type="entry name" value="RHS repeat-associated core"/>
    <property type="match status" value="1"/>
</dbReference>
<dbReference type="Proteomes" id="UP000724686">
    <property type="component" value="Unassembled WGS sequence"/>
</dbReference>
<gene>
    <name evidence="2" type="ORF">JWG45_15935</name>
</gene>
<dbReference type="EMBL" id="JAFFPU010000064">
    <property type="protein sequence ID" value="MBM9578636.1"/>
    <property type="molecule type" value="Genomic_DNA"/>
</dbReference>
<dbReference type="NCBIfam" id="TIGR03696">
    <property type="entry name" value="Rhs_assc_core"/>
    <property type="match status" value="1"/>
</dbReference>